<dbReference type="InterPro" id="IPR001128">
    <property type="entry name" value="Cyt_P450"/>
</dbReference>
<evidence type="ECO:0000256" key="3">
    <source>
        <dbReference type="ARBA" id="ARBA00004406"/>
    </source>
</evidence>
<keyword evidence="9 14" id="KW-0560">Oxidoreductase</keyword>
<dbReference type="GO" id="GO:0020037">
    <property type="term" value="F:heme binding"/>
    <property type="evidence" value="ECO:0007669"/>
    <property type="project" value="InterPro"/>
</dbReference>
<evidence type="ECO:0000256" key="1">
    <source>
        <dbReference type="ARBA" id="ARBA00001971"/>
    </source>
</evidence>
<keyword evidence="7" id="KW-0256">Endoplasmic reticulum</keyword>
<organism evidence="16">
    <name type="scientific">Bracon brevicornis</name>
    <dbReference type="NCBI Taxonomy" id="1563983"/>
    <lineage>
        <taxon>Eukaryota</taxon>
        <taxon>Metazoa</taxon>
        <taxon>Ecdysozoa</taxon>
        <taxon>Arthropoda</taxon>
        <taxon>Hexapoda</taxon>
        <taxon>Insecta</taxon>
        <taxon>Pterygota</taxon>
        <taxon>Neoptera</taxon>
        <taxon>Endopterygota</taxon>
        <taxon>Hymenoptera</taxon>
        <taxon>Apocrita</taxon>
        <taxon>Ichneumonoidea</taxon>
        <taxon>Braconidae</taxon>
        <taxon>Braconinae</taxon>
        <taxon>Bracon</taxon>
    </lineage>
</organism>
<evidence type="ECO:0000256" key="2">
    <source>
        <dbReference type="ARBA" id="ARBA00004174"/>
    </source>
</evidence>
<dbReference type="PANTHER" id="PTHR24292">
    <property type="entry name" value="CYTOCHROME P450"/>
    <property type="match status" value="1"/>
</dbReference>
<name>A0A6V7M137_9HYME</name>
<keyword evidence="5 13" id="KW-0349">Heme</keyword>
<evidence type="ECO:0000256" key="4">
    <source>
        <dbReference type="ARBA" id="ARBA00010617"/>
    </source>
</evidence>
<evidence type="ECO:0000256" key="13">
    <source>
        <dbReference type="PIRSR" id="PIRSR602401-1"/>
    </source>
</evidence>
<dbReference type="AlphaFoldDB" id="A0A6V7M137"/>
<evidence type="ECO:0000256" key="5">
    <source>
        <dbReference type="ARBA" id="ARBA00022617"/>
    </source>
</evidence>
<dbReference type="InterPro" id="IPR050476">
    <property type="entry name" value="Insect_CytP450_Detox"/>
</dbReference>
<keyword evidence="10 13" id="KW-0408">Iron</keyword>
<keyword evidence="12 15" id="KW-0472">Membrane</keyword>
<feature type="binding site" description="axial binding residue" evidence="13">
    <location>
        <position position="448"/>
    </location>
    <ligand>
        <name>heme</name>
        <dbReference type="ChEBI" id="CHEBI:30413"/>
    </ligand>
    <ligandPart>
        <name>Fe</name>
        <dbReference type="ChEBI" id="CHEBI:18248"/>
    </ligandPart>
</feature>
<keyword evidence="15" id="KW-0812">Transmembrane</keyword>
<comment type="cofactor">
    <cofactor evidence="1 13">
        <name>heme</name>
        <dbReference type="ChEBI" id="CHEBI:30413"/>
    </cofactor>
</comment>
<keyword evidence="8" id="KW-0492">Microsome</keyword>
<evidence type="ECO:0000256" key="8">
    <source>
        <dbReference type="ARBA" id="ARBA00022848"/>
    </source>
</evidence>
<dbReference type="GO" id="GO:0005789">
    <property type="term" value="C:endoplasmic reticulum membrane"/>
    <property type="evidence" value="ECO:0007669"/>
    <property type="project" value="UniProtKB-SubCell"/>
</dbReference>
<evidence type="ECO:0000256" key="15">
    <source>
        <dbReference type="SAM" id="Phobius"/>
    </source>
</evidence>
<dbReference type="Pfam" id="PF00067">
    <property type="entry name" value="p450"/>
    <property type="match status" value="1"/>
</dbReference>
<dbReference type="InterPro" id="IPR002401">
    <property type="entry name" value="Cyt_P450_E_grp-I"/>
</dbReference>
<evidence type="ECO:0000313" key="16">
    <source>
        <dbReference type="EMBL" id="CAD1581934.1"/>
    </source>
</evidence>
<dbReference type="EMBL" id="CADCXW020000348">
    <property type="protein sequence ID" value="CAD1581934.1"/>
    <property type="molecule type" value="Genomic_DNA"/>
</dbReference>
<comment type="similarity">
    <text evidence="4 14">Belongs to the cytochrome P450 family.</text>
</comment>
<evidence type="ECO:0000256" key="6">
    <source>
        <dbReference type="ARBA" id="ARBA00022723"/>
    </source>
</evidence>
<keyword evidence="6 13" id="KW-0479">Metal-binding</keyword>
<evidence type="ECO:0000256" key="11">
    <source>
        <dbReference type="ARBA" id="ARBA00023033"/>
    </source>
</evidence>
<dbReference type="Gene3D" id="1.10.630.10">
    <property type="entry name" value="Cytochrome P450"/>
    <property type="match status" value="1"/>
</dbReference>
<reference evidence="16" key="1">
    <citation type="submission" date="2020-07" db="EMBL/GenBank/DDBJ databases">
        <authorList>
            <person name="Ferguson B K."/>
        </authorList>
    </citation>
    <scope>NUCLEOTIDE SEQUENCE</scope>
    <source>
        <strain evidence="16">L06</strain>
    </source>
</reference>
<comment type="subcellular location">
    <subcellularLocation>
        <location evidence="3">Endoplasmic reticulum membrane</location>
        <topology evidence="3">Peripheral membrane protein</topology>
    </subcellularLocation>
    <subcellularLocation>
        <location evidence="2">Microsome membrane</location>
        <topology evidence="2">Peripheral membrane protein</topology>
    </subcellularLocation>
</comment>
<dbReference type="InterPro" id="IPR017972">
    <property type="entry name" value="Cyt_P450_CS"/>
</dbReference>
<dbReference type="CDD" id="cd11056">
    <property type="entry name" value="CYP6-like"/>
    <property type="match status" value="1"/>
</dbReference>
<keyword evidence="15" id="KW-1133">Transmembrane helix</keyword>
<accession>A0A6V7M137</accession>
<dbReference type="GO" id="GO:0016705">
    <property type="term" value="F:oxidoreductase activity, acting on paired donors, with incorporation or reduction of molecular oxygen"/>
    <property type="evidence" value="ECO:0007669"/>
    <property type="project" value="InterPro"/>
</dbReference>
<dbReference type="SUPFAM" id="SSF48264">
    <property type="entry name" value="Cytochrome P450"/>
    <property type="match status" value="1"/>
</dbReference>
<evidence type="ECO:0008006" key="17">
    <source>
        <dbReference type="Google" id="ProtNLM"/>
    </source>
</evidence>
<gene>
    <name evidence="16" type="ORF">BBRV_LOCUS120513</name>
</gene>
<dbReference type="PRINTS" id="PR00463">
    <property type="entry name" value="EP450I"/>
</dbReference>
<evidence type="ECO:0000256" key="14">
    <source>
        <dbReference type="RuleBase" id="RU000461"/>
    </source>
</evidence>
<dbReference type="FunFam" id="1.10.630.10:FF:000042">
    <property type="entry name" value="Cytochrome P450"/>
    <property type="match status" value="1"/>
</dbReference>
<dbReference type="GO" id="GO:0005506">
    <property type="term" value="F:iron ion binding"/>
    <property type="evidence" value="ECO:0007669"/>
    <property type="project" value="InterPro"/>
</dbReference>
<feature type="transmembrane region" description="Helical" evidence="15">
    <location>
        <begin position="297"/>
        <end position="322"/>
    </location>
</feature>
<dbReference type="PRINTS" id="PR00385">
    <property type="entry name" value="P450"/>
</dbReference>
<dbReference type="PANTHER" id="PTHR24292:SF54">
    <property type="entry name" value="CYP9F3-RELATED"/>
    <property type="match status" value="1"/>
</dbReference>
<dbReference type="PROSITE" id="PS00086">
    <property type="entry name" value="CYTOCHROME_P450"/>
    <property type="match status" value="1"/>
</dbReference>
<dbReference type="InterPro" id="IPR036396">
    <property type="entry name" value="Cyt_P450_sf"/>
</dbReference>
<sequence length="514" mass="59019">MDTWTILLTFAALIGSLYYWLTRKNYFEKHGIIHKKPLPFLGNSAGVIFRTQSFADYVQEVYDLHKEAKYVGFYDFEVPVIMIRDPELIKTITVKHFDHFVDHRTFVDVDMDPFFGGNLFALKGKKWREMRNLLSPAFTSSKMRGMFKLMSNCAENFADYFASEAGNKELEVNSKDIFTRYTSDVIGTCAFGVAVDSMRNPNNDFYILGRKATTFTGFVFLKFFIVRRFPALAKLLGLKLIDQKVQDFFNELIKNTVETRDREGITRPDMIQLMMEARNNKSGEGPNLTIQEMTAQAFIFFFGGFDTTSALMCFVAHLIALYPEVQEKLQQEVDEVYEKCQENVTYEAINDMPYLEAVLYEAMRVYPIGPGLDRVCTQSFELPPALPGKKPIVLQPGDCFSLPVYPLHRSSEYFPDAEKFYPERFIEDPKGTLHNPAFMPFGIGPRMCIGNRFALLETKVLIFHLIAKCSLEIGNKMTLPLKLCTKTFAMTAAGGFWLRLTPRNKWQIKNSKLD</sequence>
<evidence type="ECO:0000256" key="12">
    <source>
        <dbReference type="ARBA" id="ARBA00023136"/>
    </source>
</evidence>
<keyword evidence="11 14" id="KW-0503">Monooxygenase</keyword>
<dbReference type="GO" id="GO:0004497">
    <property type="term" value="F:monooxygenase activity"/>
    <property type="evidence" value="ECO:0007669"/>
    <property type="project" value="UniProtKB-KW"/>
</dbReference>
<evidence type="ECO:0000256" key="10">
    <source>
        <dbReference type="ARBA" id="ARBA00023004"/>
    </source>
</evidence>
<protein>
    <recommendedName>
        <fullName evidence="17">Cytochrome P450</fullName>
    </recommendedName>
</protein>
<proteinExistence type="inferred from homology"/>
<feature type="transmembrane region" description="Helical" evidence="15">
    <location>
        <begin position="6"/>
        <end position="22"/>
    </location>
</feature>
<evidence type="ECO:0000256" key="7">
    <source>
        <dbReference type="ARBA" id="ARBA00022824"/>
    </source>
</evidence>
<evidence type="ECO:0000256" key="9">
    <source>
        <dbReference type="ARBA" id="ARBA00023002"/>
    </source>
</evidence>